<protein>
    <recommendedName>
        <fullName evidence="4">DUF3052 family protein</fullName>
    </recommendedName>
</protein>
<dbReference type="InterPro" id="IPR021412">
    <property type="entry name" value="DUF3052"/>
</dbReference>
<organism evidence="2 3">
    <name type="scientific">Salana multivorans</name>
    <dbReference type="NCBI Taxonomy" id="120377"/>
    <lineage>
        <taxon>Bacteria</taxon>
        <taxon>Bacillati</taxon>
        <taxon>Actinomycetota</taxon>
        <taxon>Actinomycetes</taxon>
        <taxon>Micrococcales</taxon>
        <taxon>Beutenbergiaceae</taxon>
        <taxon>Salana</taxon>
    </lineage>
</organism>
<gene>
    <name evidence="2" type="ORF">EDD28_2718</name>
</gene>
<dbReference type="EMBL" id="RKHQ01000002">
    <property type="protein sequence ID" value="ROR93308.1"/>
    <property type="molecule type" value="Genomic_DNA"/>
</dbReference>
<evidence type="ECO:0000313" key="2">
    <source>
        <dbReference type="EMBL" id="ROR93308.1"/>
    </source>
</evidence>
<evidence type="ECO:0008006" key="4">
    <source>
        <dbReference type="Google" id="ProtNLM"/>
    </source>
</evidence>
<dbReference type="Pfam" id="PF11253">
    <property type="entry name" value="DUF3052"/>
    <property type="match status" value="1"/>
</dbReference>
<proteinExistence type="predicted"/>
<accession>A0A3N2D0X4</accession>
<dbReference type="AlphaFoldDB" id="A0A3N2D0X4"/>
<name>A0A3N2D0X4_9MICO</name>
<keyword evidence="3" id="KW-1185">Reference proteome</keyword>
<evidence type="ECO:0000313" key="3">
    <source>
        <dbReference type="Proteomes" id="UP000275356"/>
    </source>
</evidence>
<sequence>MTVVSGEHVTHGTAGVPRHATRLAGPQARQRTDGTDTKGQGVTGTTSPAGSEAARFGFTEGQVIQEWGYDDDVDAALREAIEDLGVELVDEDYDDVTDSAIVWWRSDDGDSTDLEDLLVDVGAALDDGGLVWLLVPKAGQPGHVAPSELGESARTAGLQPTSSIAAAPGWLGMRLVAKGRGR</sequence>
<dbReference type="Proteomes" id="UP000275356">
    <property type="component" value="Unassembled WGS sequence"/>
</dbReference>
<reference evidence="2 3" key="1">
    <citation type="submission" date="2018-11" db="EMBL/GenBank/DDBJ databases">
        <title>Sequencing the genomes of 1000 actinobacteria strains.</title>
        <authorList>
            <person name="Klenk H.-P."/>
        </authorList>
    </citation>
    <scope>NUCLEOTIDE SEQUENCE [LARGE SCALE GENOMIC DNA]</scope>
    <source>
        <strain evidence="2 3">DSM 13521</strain>
    </source>
</reference>
<feature type="region of interest" description="Disordered" evidence="1">
    <location>
        <begin position="1"/>
        <end position="52"/>
    </location>
</feature>
<evidence type="ECO:0000256" key="1">
    <source>
        <dbReference type="SAM" id="MobiDB-lite"/>
    </source>
</evidence>
<comment type="caution">
    <text evidence="2">The sequence shown here is derived from an EMBL/GenBank/DDBJ whole genome shotgun (WGS) entry which is preliminary data.</text>
</comment>
<feature type="compositionally biased region" description="Polar residues" evidence="1">
    <location>
        <begin position="37"/>
        <end position="49"/>
    </location>
</feature>